<keyword evidence="9" id="KW-1185">Reference proteome</keyword>
<dbReference type="SUPFAM" id="SSF56112">
    <property type="entry name" value="Protein kinase-like (PK-like)"/>
    <property type="match status" value="1"/>
</dbReference>
<accession>A0AAD8MVW9</accession>
<evidence type="ECO:0000313" key="9">
    <source>
        <dbReference type="Proteomes" id="UP001237642"/>
    </source>
</evidence>
<dbReference type="GO" id="GO:0004674">
    <property type="term" value="F:protein serine/threonine kinase activity"/>
    <property type="evidence" value="ECO:0007669"/>
    <property type="project" value="UniProtKB-KW"/>
</dbReference>
<evidence type="ECO:0000259" key="7">
    <source>
        <dbReference type="PROSITE" id="PS50011"/>
    </source>
</evidence>
<gene>
    <name evidence="8" type="ORF">POM88_014955</name>
</gene>
<organism evidence="8 9">
    <name type="scientific">Heracleum sosnowskyi</name>
    <dbReference type="NCBI Taxonomy" id="360622"/>
    <lineage>
        <taxon>Eukaryota</taxon>
        <taxon>Viridiplantae</taxon>
        <taxon>Streptophyta</taxon>
        <taxon>Embryophyta</taxon>
        <taxon>Tracheophyta</taxon>
        <taxon>Spermatophyta</taxon>
        <taxon>Magnoliopsida</taxon>
        <taxon>eudicotyledons</taxon>
        <taxon>Gunneridae</taxon>
        <taxon>Pentapetalae</taxon>
        <taxon>asterids</taxon>
        <taxon>campanulids</taxon>
        <taxon>Apiales</taxon>
        <taxon>Apiaceae</taxon>
        <taxon>Apioideae</taxon>
        <taxon>apioid superclade</taxon>
        <taxon>Tordylieae</taxon>
        <taxon>Tordyliinae</taxon>
        <taxon>Heracleum</taxon>
    </lineage>
</organism>
<feature type="region of interest" description="Disordered" evidence="6">
    <location>
        <begin position="42"/>
        <end position="100"/>
    </location>
</feature>
<dbReference type="InterPro" id="IPR011009">
    <property type="entry name" value="Kinase-like_dom_sf"/>
</dbReference>
<name>A0AAD8MVW9_9APIA</name>
<dbReference type="InterPro" id="IPR008271">
    <property type="entry name" value="Ser/Thr_kinase_AS"/>
</dbReference>
<evidence type="ECO:0000256" key="5">
    <source>
        <dbReference type="ARBA" id="ARBA00022840"/>
    </source>
</evidence>
<dbReference type="PANTHER" id="PTHR11584:SF369">
    <property type="entry name" value="MITOGEN-ACTIVATED PROTEIN KINASE KINASE KINASE 19-RELATED"/>
    <property type="match status" value="1"/>
</dbReference>
<dbReference type="EMBL" id="JAUIZM010000004">
    <property type="protein sequence ID" value="KAK1386777.1"/>
    <property type="molecule type" value="Genomic_DNA"/>
</dbReference>
<keyword evidence="1" id="KW-0723">Serine/threonine-protein kinase</keyword>
<dbReference type="InterPro" id="IPR000719">
    <property type="entry name" value="Prot_kinase_dom"/>
</dbReference>
<keyword evidence="3" id="KW-0547">Nucleotide-binding</keyword>
<evidence type="ECO:0000256" key="6">
    <source>
        <dbReference type="SAM" id="MobiDB-lite"/>
    </source>
</evidence>
<keyword evidence="2" id="KW-0808">Transferase</keyword>
<dbReference type="AlphaFoldDB" id="A0AAD8MVW9"/>
<sequence length="193" mass="21655">MRASVQAYVELLKCGIAEMILGSVTRAFGVFTRSIKFQLPGVSQSHQIDAEDTGSEPSGGVIGNDILKTDRHDEPVKERPVRRNKKKDKENIEKASKPSMKSKIEKRLLNELVRKIGSLGDGRITMRRTVKSAPESIWYGPDRPKYLGPFSRQILYGLKYLHDINVVHRDIKCANILVDTNGTVKLSGYIAYV</sequence>
<protein>
    <recommendedName>
        <fullName evidence="7">Protein kinase domain-containing protein</fullName>
    </recommendedName>
</protein>
<evidence type="ECO:0000256" key="2">
    <source>
        <dbReference type="ARBA" id="ARBA00022679"/>
    </source>
</evidence>
<dbReference type="PROSITE" id="PS50011">
    <property type="entry name" value="PROTEIN_KINASE_DOM"/>
    <property type="match status" value="1"/>
</dbReference>
<dbReference type="PANTHER" id="PTHR11584">
    <property type="entry name" value="SERINE/THREONINE PROTEIN KINASE"/>
    <property type="match status" value="1"/>
</dbReference>
<evidence type="ECO:0000256" key="1">
    <source>
        <dbReference type="ARBA" id="ARBA00022527"/>
    </source>
</evidence>
<feature type="compositionally biased region" description="Basic and acidic residues" evidence="6">
    <location>
        <begin position="67"/>
        <end position="100"/>
    </location>
</feature>
<keyword evidence="5" id="KW-0067">ATP-binding</keyword>
<dbReference type="Pfam" id="PF00069">
    <property type="entry name" value="Pkinase"/>
    <property type="match status" value="1"/>
</dbReference>
<comment type="caution">
    <text evidence="8">The sequence shown here is derived from an EMBL/GenBank/DDBJ whole genome shotgun (WGS) entry which is preliminary data.</text>
</comment>
<reference evidence="8" key="1">
    <citation type="submission" date="2023-02" db="EMBL/GenBank/DDBJ databases">
        <title>Genome of toxic invasive species Heracleum sosnowskyi carries increased number of genes despite the absence of recent whole-genome duplications.</title>
        <authorList>
            <person name="Schelkunov M."/>
            <person name="Shtratnikova V."/>
            <person name="Makarenko M."/>
            <person name="Klepikova A."/>
            <person name="Omelchenko D."/>
            <person name="Novikova G."/>
            <person name="Obukhova E."/>
            <person name="Bogdanov V."/>
            <person name="Penin A."/>
            <person name="Logacheva M."/>
        </authorList>
    </citation>
    <scope>NUCLEOTIDE SEQUENCE</scope>
    <source>
        <strain evidence="8">Hsosn_3</strain>
        <tissue evidence="8">Leaf</tissue>
    </source>
</reference>
<evidence type="ECO:0000313" key="8">
    <source>
        <dbReference type="EMBL" id="KAK1386777.1"/>
    </source>
</evidence>
<dbReference type="GO" id="GO:0005524">
    <property type="term" value="F:ATP binding"/>
    <property type="evidence" value="ECO:0007669"/>
    <property type="project" value="UniProtKB-KW"/>
</dbReference>
<evidence type="ECO:0000256" key="4">
    <source>
        <dbReference type="ARBA" id="ARBA00022777"/>
    </source>
</evidence>
<feature type="domain" description="Protein kinase" evidence="7">
    <location>
        <begin position="17"/>
        <end position="193"/>
    </location>
</feature>
<keyword evidence="4" id="KW-0418">Kinase</keyword>
<dbReference type="Proteomes" id="UP001237642">
    <property type="component" value="Unassembled WGS sequence"/>
</dbReference>
<evidence type="ECO:0000256" key="3">
    <source>
        <dbReference type="ARBA" id="ARBA00022741"/>
    </source>
</evidence>
<dbReference type="PROSITE" id="PS00108">
    <property type="entry name" value="PROTEIN_KINASE_ST"/>
    <property type="match status" value="1"/>
</dbReference>
<proteinExistence type="predicted"/>
<dbReference type="Gene3D" id="1.10.510.10">
    <property type="entry name" value="Transferase(Phosphotransferase) domain 1"/>
    <property type="match status" value="1"/>
</dbReference>
<reference evidence="8" key="2">
    <citation type="submission" date="2023-05" db="EMBL/GenBank/DDBJ databases">
        <authorList>
            <person name="Schelkunov M.I."/>
        </authorList>
    </citation>
    <scope>NUCLEOTIDE SEQUENCE</scope>
    <source>
        <strain evidence="8">Hsosn_3</strain>
        <tissue evidence="8">Leaf</tissue>
    </source>
</reference>